<dbReference type="GO" id="GO:0098794">
    <property type="term" value="C:postsynapse"/>
    <property type="evidence" value="ECO:0007669"/>
    <property type="project" value="UniProtKB-SubCell"/>
</dbReference>
<keyword evidence="15 46" id="KW-0408">Iron</keyword>
<comment type="subcellular location">
    <subcellularLocation>
        <location evidence="3">Cell projection</location>
        <location evidence="3">Dendrite</location>
    </subcellularLocation>
    <subcellularLocation>
        <location evidence="4">Endoplasmic reticulum membrane</location>
        <topology evidence="4">Single-pass membrane protein</topology>
    </subcellularLocation>
    <subcellularLocation>
        <location evidence="2">Microsome membrane</location>
        <topology evidence="2">Single-pass membrane protein</topology>
    </subcellularLocation>
    <subcellularLocation>
        <location evidence="24">Postsynapse</location>
    </subcellularLocation>
    <subcellularLocation>
        <location evidence="23">Presynapse</location>
    </subcellularLocation>
</comment>
<protein>
    <recommendedName>
        <fullName evidence="42">Cholesterol 24-hydroxylase</fullName>
        <ecNumber evidence="41">1.14.14.25</ecNumber>
    </recommendedName>
    <alternativeName>
        <fullName evidence="44">Cholesterol 24-monooxygenase</fullName>
    </alternativeName>
    <alternativeName>
        <fullName evidence="43">Cholesterol 24S-hydroxylase</fullName>
    </alternativeName>
    <alternativeName>
        <fullName evidence="45">Cytochrome P450 46A1</fullName>
    </alternativeName>
</protein>
<comment type="catalytic activity">
    <reaction evidence="27">
        <text>testosterone + reduced [NADPH--hemoprotein reductase] + O2 = 2-hydroxytestosterone + oxidized [NADPH--hemoprotein reductase] + H2O + H(+)</text>
        <dbReference type="Rhea" id="RHEA:46300"/>
        <dbReference type="Rhea" id="RHEA-COMP:11964"/>
        <dbReference type="Rhea" id="RHEA-COMP:11965"/>
        <dbReference type="ChEBI" id="CHEBI:15377"/>
        <dbReference type="ChEBI" id="CHEBI:15378"/>
        <dbReference type="ChEBI" id="CHEBI:15379"/>
        <dbReference type="ChEBI" id="CHEBI:17347"/>
        <dbReference type="ChEBI" id="CHEBI:57618"/>
        <dbReference type="ChEBI" id="CHEBI:58210"/>
        <dbReference type="ChEBI" id="CHEBI:86013"/>
    </reaction>
    <physiologicalReaction direction="left-to-right" evidence="27">
        <dbReference type="Rhea" id="RHEA:46301"/>
    </physiologicalReaction>
</comment>
<evidence type="ECO:0000256" key="35">
    <source>
        <dbReference type="ARBA" id="ARBA00051748"/>
    </source>
</evidence>
<comment type="catalytic activity">
    <reaction evidence="31">
        <text>testosterone + reduced [NADPH--hemoprotein reductase] + O2 = 16beta,17beta-dihydroxyandrost-4-en-3-one + oxidized [NADPH--hemoprotein reductase] + H2O + H(+)</text>
        <dbReference type="Rhea" id="RHEA:46304"/>
        <dbReference type="Rhea" id="RHEA-COMP:11964"/>
        <dbReference type="Rhea" id="RHEA-COMP:11965"/>
        <dbReference type="ChEBI" id="CHEBI:15377"/>
        <dbReference type="ChEBI" id="CHEBI:15378"/>
        <dbReference type="ChEBI" id="CHEBI:15379"/>
        <dbReference type="ChEBI" id="CHEBI:17347"/>
        <dbReference type="ChEBI" id="CHEBI:57618"/>
        <dbReference type="ChEBI" id="CHEBI:58210"/>
        <dbReference type="ChEBI" id="CHEBI:83027"/>
    </reaction>
    <physiologicalReaction direction="left-to-right" evidence="31">
        <dbReference type="Rhea" id="RHEA:46305"/>
    </physiologicalReaction>
</comment>
<evidence type="ECO:0000256" key="11">
    <source>
        <dbReference type="ARBA" id="ARBA00022824"/>
    </source>
</evidence>
<evidence type="ECO:0000256" key="6">
    <source>
        <dbReference type="ARBA" id="ARBA00010617"/>
    </source>
</evidence>
<evidence type="ECO:0000256" key="7">
    <source>
        <dbReference type="ARBA" id="ARBA00022548"/>
    </source>
</evidence>
<evidence type="ECO:0000256" key="15">
    <source>
        <dbReference type="ARBA" id="ARBA00023004"/>
    </source>
</evidence>
<accession>A0A9D3MFB5</accession>
<comment type="catalytic activity">
    <reaction evidence="37">
        <text>7-dehydrocholesterol + reduced [NADPH--hemoprotein reductase] + O2 = cholesta-5,7-dien-3beta,24S-diol + oxidized [NADPH--hemoprotein reductase] + H2O + H(+)</text>
        <dbReference type="Rhea" id="RHEA:53244"/>
        <dbReference type="Rhea" id="RHEA-COMP:11964"/>
        <dbReference type="Rhea" id="RHEA-COMP:11965"/>
        <dbReference type="ChEBI" id="CHEBI:15377"/>
        <dbReference type="ChEBI" id="CHEBI:15378"/>
        <dbReference type="ChEBI" id="CHEBI:15379"/>
        <dbReference type="ChEBI" id="CHEBI:17759"/>
        <dbReference type="ChEBI" id="CHEBI:57618"/>
        <dbReference type="ChEBI" id="CHEBI:58210"/>
        <dbReference type="ChEBI" id="CHEBI:137061"/>
    </reaction>
    <physiologicalReaction direction="left-to-right" evidence="37">
        <dbReference type="Rhea" id="RHEA:53245"/>
    </physiologicalReaction>
</comment>
<evidence type="ECO:0000256" key="45">
    <source>
        <dbReference type="ARBA" id="ARBA00080170"/>
    </source>
</evidence>
<evidence type="ECO:0000256" key="14">
    <source>
        <dbReference type="ARBA" id="ARBA00023002"/>
    </source>
</evidence>
<evidence type="ECO:0000256" key="42">
    <source>
        <dbReference type="ARBA" id="ARBA00068948"/>
    </source>
</evidence>
<comment type="catalytic activity">
    <reaction evidence="38">
        <text>progesterone + reduced [NADPH--hemoprotein reductase] + O2 = 17alpha-hydroxyprogesterone + oxidized [NADPH--hemoprotein reductase] + H2O + H(+)</text>
        <dbReference type="Rhea" id="RHEA:46308"/>
        <dbReference type="Rhea" id="RHEA-COMP:11964"/>
        <dbReference type="Rhea" id="RHEA-COMP:11965"/>
        <dbReference type="ChEBI" id="CHEBI:15377"/>
        <dbReference type="ChEBI" id="CHEBI:15378"/>
        <dbReference type="ChEBI" id="CHEBI:15379"/>
        <dbReference type="ChEBI" id="CHEBI:17026"/>
        <dbReference type="ChEBI" id="CHEBI:17252"/>
        <dbReference type="ChEBI" id="CHEBI:57618"/>
        <dbReference type="ChEBI" id="CHEBI:58210"/>
    </reaction>
    <physiologicalReaction direction="left-to-right" evidence="38">
        <dbReference type="Rhea" id="RHEA:46309"/>
    </physiologicalReaction>
</comment>
<evidence type="ECO:0000256" key="28">
    <source>
        <dbReference type="ARBA" id="ARBA00050430"/>
    </source>
</evidence>
<dbReference type="GO" id="GO:0030425">
    <property type="term" value="C:dendrite"/>
    <property type="evidence" value="ECO:0007669"/>
    <property type="project" value="UniProtKB-SubCell"/>
</dbReference>
<dbReference type="PRINTS" id="PR00463">
    <property type="entry name" value="EP450I"/>
</dbReference>
<keyword evidence="16" id="KW-0770">Synapse</keyword>
<evidence type="ECO:0000256" key="4">
    <source>
        <dbReference type="ARBA" id="ARBA00004389"/>
    </source>
</evidence>
<comment type="catalytic activity">
    <reaction evidence="33">
        <text>4beta-hydroxycholesterol + reduced [NADPH--hemoprotein reductase] + O2 = 4beta,24S-dihydroxycholesterol + oxidized [NADPH--hemoprotein reductase] + H2O + H(+)</text>
        <dbReference type="Rhea" id="RHEA:46392"/>
        <dbReference type="Rhea" id="RHEA-COMP:11964"/>
        <dbReference type="Rhea" id="RHEA-COMP:11965"/>
        <dbReference type="ChEBI" id="CHEBI:15377"/>
        <dbReference type="ChEBI" id="CHEBI:15378"/>
        <dbReference type="ChEBI" id="CHEBI:15379"/>
        <dbReference type="ChEBI" id="CHEBI:57618"/>
        <dbReference type="ChEBI" id="CHEBI:58210"/>
        <dbReference type="ChEBI" id="CHEBI:85778"/>
        <dbReference type="ChEBI" id="CHEBI:86087"/>
    </reaction>
    <physiologicalReaction direction="left-to-right" evidence="33">
        <dbReference type="Rhea" id="RHEA:46393"/>
    </physiologicalReaction>
</comment>
<evidence type="ECO:0000256" key="44">
    <source>
        <dbReference type="ARBA" id="ARBA00079170"/>
    </source>
</evidence>
<dbReference type="Pfam" id="PF00067">
    <property type="entry name" value="p450"/>
    <property type="match status" value="1"/>
</dbReference>
<comment type="pathway">
    <text evidence="25">Steroid metabolism; cholesterol degradation.</text>
</comment>
<evidence type="ECO:0000256" key="8">
    <source>
        <dbReference type="ARBA" id="ARBA00022617"/>
    </source>
</evidence>
<comment type="catalytic activity">
    <reaction evidence="39">
        <text>desmosterol + reduced [NADPH--hemoprotein reductase] + O2 = (24S)-25-epoxycholesterol + oxidized [NADPH--hemoprotein reductase] + H2O + H(+)</text>
        <dbReference type="Rhea" id="RHEA:53232"/>
        <dbReference type="Rhea" id="RHEA-COMP:11964"/>
        <dbReference type="Rhea" id="RHEA-COMP:11965"/>
        <dbReference type="ChEBI" id="CHEBI:15377"/>
        <dbReference type="ChEBI" id="CHEBI:15378"/>
        <dbReference type="ChEBI" id="CHEBI:15379"/>
        <dbReference type="ChEBI" id="CHEBI:17737"/>
        <dbReference type="ChEBI" id="CHEBI:41633"/>
        <dbReference type="ChEBI" id="CHEBI:57618"/>
        <dbReference type="ChEBI" id="CHEBI:58210"/>
    </reaction>
    <physiologicalReaction direction="left-to-right" evidence="39">
        <dbReference type="Rhea" id="RHEA:53233"/>
    </physiologicalReaction>
</comment>
<evidence type="ECO:0000256" key="41">
    <source>
        <dbReference type="ARBA" id="ARBA00066440"/>
    </source>
</evidence>
<dbReference type="FunFam" id="1.10.630.10:FF:000031">
    <property type="entry name" value="cholesterol 24-hydroxylase isoform X2"/>
    <property type="match status" value="1"/>
</dbReference>
<keyword evidence="18" id="KW-0443">Lipid metabolism</keyword>
<evidence type="ECO:0000256" key="46">
    <source>
        <dbReference type="PIRSR" id="PIRSR602401-1"/>
    </source>
</evidence>
<keyword evidence="49" id="KW-1185">Reference proteome</keyword>
<dbReference type="InterPro" id="IPR001128">
    <property type="entry name" value="Cyt_P450"/>
</dbReference>
<evidence type="ECO:0000256" key="1">
    <source>
        <dbReference type="ARBA" id="ARBA00001971"/>
    </source>
</evidence>
<feature type="transmembrane region" description="Helical" evidence="47">
    <location>
        <begin position="20"/>
        <end position="39"/>
    </location>
</feature>
<feature type="binding site" description="axial binding residue" evidence="46">
    <location>
        <position position="455"/>
    </location>
    <ligand>
        <name>heme</name>
        <dbReference type="ChEBI" id="CHEBI:30413"/>
    </ligand>
    <ligandPart>
        <name>Fe</name>
        <dbReference type="ChEBI" id="CHEBI:18248"/>
    </ligandPart>
</feature>
<keyword evidence="8 46" id="KW-0349">Heme</keyword>
<evidence type="ECO:0000256" key="19">
    <source>
        <dbReference type="ARBA" id="ARBA00023136"/>
    </source>
</evidence>
<dbReference type="PRINTS" id="PR00385">
    <property type="entry name" value="P450"/>
</dbReference>
<evidence type="ECO:0000256" key="24">
    <source>
        <dbReference type="ARBA" id="ARBA00034110"/>
    </source>
</evidence>
<keyword evidence="14" id="KW-0560">Oxidoreductase</keyword>
<keyword evidence="17" id="KW-0503">Monooxygenase</keyword>
<evidence type="ECO:0000256" key="21">
    <source>
        <dbReference type="ARBA" id="ARBA00023221"/>
    </source>
</evidence>
<sequence length="512" mass="58666">MDLVKNIALRFSPTGWPGFALFVVSAVCVVAFVIFCLYVQYIHMKYDHIPGPPRDSFLFGHILTLLKVMRDDKLVHEKFLEWAETYGPVVRINSLHTVELLVTSPEATKEILMSSKYPKDPHFYKRLFNLFGTRFLGTGLVTDSDHDHWYRQRRTMDPAFSNSYLRGLTHTFNERADYLMEKLEEKAESKTPVLMHHMINCITLDIIAKVAFGMELDLLDTTQSPFINAISLCLKGMVTVIRNPFFELCPWNWKFIKEVKQATKLLRKTGADCIAERKRAIQNGEEVPKDILTQILKCAAEEKDEDHEQMLDNFVTFFIAGQETTANQIAFTLMELGRAPEIVAKLRKEVDDIIGSKQEIEYEDLGKLTYLSQVLKESLRLYPPAPGTSRWVAEDIIFDGIHIPGNVVIFVSSYVSGRLDRFFSDPLKFDPDRFHPNAAKPYFCYFPFALGPRSCLGQNFSQIEARILMAKLIQRFELELIPGQSFEIQDTGSLRPRGGVVCTVRSRSHARD</sequence>
<dbReference type="PANTHER" id="PTHR24293:SF0">
    <property type="entry name" value="CYP46A1 PROTEIN-RELATED"/>
    <property type="match status" value="1"/>
</dbReference>
<evidence type="ECO:0000313" key="49">
    <source>
        <dbReference type="Proteomes" id="UP001044222"/>
    </source>
</evidence>
<dbReference type="InterPro" id="IPR036396">
    <property type="entry name" value="Cyt_P450_sf"/>
</dbReference>
<comment type="similarity">
    <text evidence="6">Belongs to the cytochrome P450 family.</text>
</comment>
<dbReference type="GO" id="GO:0033781">
    <property type="term" value="F:cholesterol 24-hydroxylase activity"/>
    <property type="evidence" value="ECO:0007669"/>
    <property type="project" value="UniProtKB-EC"/>
</dbReference>
<evidence type="ECO:0000256" key="25">
    <source>
        <dbReference type="ARBA" id="ARBA00049645"/>
    </source>
</evidence>
<comment type="catalytic activity">
    <reaction evidence="30">
        <text>cholesterol + reduced [NADPH--hemoprotein reductase] + O2 = (24S)-hydroxycholesterol + oxidized [NADPH--hemoprotein reductase] + H2O + H(+)</text>
        <dbReference type="Rhea" id="RHEA:22716"/>
        <dbReference type="Rhea" id="RHEA-COMP:11964"/>
        <dbReference type="Rhea" id="RHEA-COMP:11965"/>
        <dbReference type="ChEBI" id="CHEBI:15377"/>
        <dbReference type="ChEBI" id="CHEBI:15378"/>
        <dbReference type="ChEBI" id="CHEBI:15379"/>
        <dbReference type="ChEBI" id="CHEBI:16113"/>
        <dbReference type="ChEBI" id="CHEBI:34310"/>
        <dbReference type="ChEBI" id="CHEBI:57618"/>
        <dbReference type="ChEBI" id="CHEBI:58210"/>
        <dbReference type="EC" id="1.14.14.25"/>
    </reaction>
    <physiologicalReaction direction="left-to-right" evidence="30">
        <dbReference type="Rhea" id="RHEA:22717"/>
    </physiologicalReaction>
</comment>
<dbReference type="CDD" id="cd20613">
    <property type="entry name" value="CYP46A1-like"/>
    <property type="match status" value="1"/>
</dbReference>
<evidence type="ECO:0000256" key="16">
    <source>
        <dbReference type="ARBA" id="ARBA00023018"/>
    </source>
</evidence>
<evidence type="ECO:0000256" key="3">
    <source>
        <dbReference type="ARBA" id="ARBA00004279"/>
    </source>
</evidence>
<dbReference type="GO" id="GO:0005789">
    <property type="term" value="C:endoplasmic reticulum membrane"/>
    <property type="evidence" value="ECO:0007669"/>
    <property type="project" value="UniProtKB-SubCell"/>
</dbReference>
<evidence type="ECO:0000256" key="34">
    <source>
        <dbReference type="ARBA" id="ARBA00051606"/>
    </source>
</evidence>
<comment type="catalytic activity">
    <reaction evidence="26">
        <text>desmosterol + reduced [NADPH--hemoprotein reductase] + O2 = (24Z),26-hydroxydesmosterol + oxidized [NADPH--hemoprotein reductase] + H2O + H(+)</text>
        <dbReference type="Rhea" id="RHEA:53236"/>
        <dbReference type="Rhea" id="RHEA-COMP:11964"/>
        <dbReference type="Rhea" id="RHEA-COMP:11965"/>
        <dbReference type="ChEBI" id="CHEBI:15377"/>
        <dbReference type="ChEBI" id="CHEBI:15378"/>
        <dbReference type="ChEBI" id="CHEBI:15379"/>
        <dbReference type="ChEBI" id="CHEBI:17737"/>
        <dbReference type="ChEBI" id="CHEBI:57618"/>
        <dbReference type="ChEBI" id="CHEBI:58210"/>
        <dbReference type="ChEBI" id="CHEBI:137053"/>
    </reaction>
    <physiologicalReaction direction="left-to-right" evidence="26">
        <dbReference type="Rhea" id="RHEA:53237"/>
    </physiologicalReaction>
</comment>
<comment type="cofactor">
    <cofactor evidence="1 46">
        <name>heme</name>
        <dbReference type="ChEBI" id="CHEBI:30413"/>
    </cofactor>
</comment>
<gene>
    <name evidence="48" type="ORF">ANANG_G00121300</name>
</gene>
<keyword evidence="11" id="KW-0256">Endoplasmic reticulum</keyword>
<dbReference type="Proteomes" id="UP001044222">
    <property type="component" value="Chromosome 6"/>
</dbReference>
<evidence type="ECO:0000256" key="26">
    <source>
        <dbReference type="ARBA" id="ARBA00050139"/>
    </source>
</evidence>
<evidence type="ECO:0000313" key="48">
    <source>
        <dbReference type="EMBL" id="KAG5847026.1"/>
    </source>
</evidence>
<evidence type="ECO:0000256" key="2">
    <source>
        <dbReference type="ARBA" id="ARBA00004111"/>
    </source>
</evidence>
<keyword evidence="7" id="KW-0153">Cholesterol metabolism</keyword>
<keyword evidence="19 47" id="KW-0472">Membrane</keyword>
<evidence type="ECO:0000256" key="22">
    <source>
        <dbReference type="ARBA" id="ARBA00023273"/>
    </source>
</evidence>
<evidence type="ECO:0000256" key="47">
    <source>
        <dbReference type="SAM" id="Phobius"/>
    </source>
</evidence>
<dbReference type="PANTHER" id="PTHR24293">
    <property type="entry name" value="CYTOCHROME P450 FAMILY 46 SUBFAMILY A"/>
    <property type="match status" value="1"/>
</dbReference>
<evidence type="ECO:0000256" key="36">
    <source>
        <dbReference type="ARBA" id="ARBA00051763"/>
    </source>
</evidence>
<evidence type="ECO:0000256" key="33">
    <source>
        <dbReference type="ARBA" id="ARBA00051527"/>
    </source>
</evidence>
<evidence type="ECO:0000256" key="30">
    <source>
        <dbReference type="ARBA" id="ARBA00050991"/>
    </source>
</evidence>
<evidence type="ECO:0000256" key="5">
    <source>
        <dbReference type="ARBA" id="ARBA00005108"/>
    </source>
</evidence>
<evidence type="ECO:0000256" key="38">
    <source>
        <dbReference type="ARBA" id="ARBA00052074"/>
    </source>
</evidence>
<evidence type="ECO:0000256" key="20">
    <source>
        <dbReference type="ARBA" id="ARBA00023166"/>
    </source>
</evidence>
<dbReference type="AlphaFoldDB" id="A0A9D3MFB5"/>
<keyword evidence="22" id="KW-0966">Cell projection</keyword>
<evidence type="ECO:0000256" key="29">
    <source>
        <dbReference type="ARBA" id="ARBA00050696"/>
    </source>
</evidence>
<comment type="catalytic activity">
    <reaction evidence="36">
        <text>(24S)-hydroxycholesterol + reduced [NADPH--hemoprotein reductase] + O2 = (24S,25R)-24,26-dihydroxycholesterol + oxidized [NADPH--hemoprotein reductase] + H2O + H(+)</text>
        <dbReference type="Rhea" id="RHEA:46388"/>
        <dbReference type="Rhea" id="RHEA-COMP:11964"/>
        <dbReference type="Rhea" id="RHEA-COMP:11965"/>
        <dbReference type="ChEBI" id="CHEBI:15377"/>
        <dbReference type="ChEBI" id="CHEBI:15378"/>
        <dbReference type="ChEBI" id="CHEBI:15379"/>
        <dbReference type="ChEBI" id="CHEBI:34310"/>
        <dbReference type="ChEBI" id="CHEBI:57618"/>
        <dbReference type="ChEBI" id="CHEBI:58210"/>
        <dbReference type="ChEBI" id="CHEBI:86165"/>
    </reaction>
    <physiologicalReaction direction="left-to-right" evidence="36">
        <dbReference type="Rhea" id="RHEA:46389"/>
    </physiologicalReaction>
</comment>
<keyword evidence="10 46" id="KW-0479">Metal-binding</keyword>
<keyword evidence="13 47" id="KW-1133">Transmembrane helix</keyword>
<dbReference type="SUPFAM" id="SSF48264">
    <property type="entry name" value="Cytochrome P450"/>
    <property type="match status" value="1"/>
</dbReference>
<dbReference type="GO" id="GO:0098793">
    <property type="term" value="C:presynapse"/>
    <property type="evidence" value="ECO:0007669"/>
    <property type="project" value="UniProtKB-SubCell"/>
</dbReference>
<evidence type="ECO:0000256" key="32">
    <source>
        <dbReference type="ARBA" id="ARBA00051503"/>
    </source>
</evidence>
<evidence type="ECO:0000256" key="43">
    <source>
        <dbReference type="ARBA" id="ARBA00077287"/>
    </source>
</evidence>
<comment type="function">
    <text evidence="40">P450 monooxygenase that plays a major role in cholesterol homeostasis in the brain. Primarily catalyzes the hydroxylation (with S stereochemistry) at C-24 of cholesterol side chain, triggering cholesterol diffusion out of neurons and its further degradation. By promoting constant cholesterol elimination in neurons, may activate the mevalonate pathway and coordinate the synthesis of new cholesterol and nonsterol isoprenoids involved in synaptic activity and learning. Further hydroxylates cholesterol derivatives and hormone steroids on both the ring and side chain of these molecules, converting them into active oxysterols involved in lipid signaling and biosynthesis. Acts as an epoxidase converting cholesta-5,24-dien-3beta-ol/desmosterol into (24S),25-epoxycholesterol, an abundant lipid ligand of nuclear NR1H2 and NR1H3 receptors shown to promote neurogenesis in developing brain. May also catalyze the oxidative metabolism of xenobiotics, such as clotrimazole.</text>
</comment>
<dbReference type="GO" id="GO:0006707">
    <property type="term" value="P:cholesterol catabolic process"/>
    <property type="evidence" value="ECO:0007669"/>
    <property type="project" value="InterPro"/>
</dbReference>
<dbReference type="GO" id="GO:0020037">
    <property type="term" value="F:heme binding"/>
    <property type="evidence" value="ECO:0007669"/>
    <property type="project" value="InterPro"/>
</dbReference>
<reference evidence="48" key="1">
    <citation type="submission" date="2021-01" db="EMBL/GenBank/DDBJ databases">
        <title>A chromosome-scale assembly of European eel, Anguilla anguilla.</title>
        <authorList>
            <person name="Henkel C."/>
            <person name="Jong-Raadsen S.A."/>
            <person name="Dufour S."/>
            <person name="Weltzien F.-A."/>
            <person name="Palstra A.P."/>
            <person name="Pelster B."/>
            <person name="Spaink H.P."/>
            <person name="Van Den Thillart G.E."/>
            <person name="Jansen H."/>
            <person name="Zahm M."/>
            <person name="Klopp C."/>
            <person name="Cedric C."/>
            <person name="Louis A."/>
            <person name="Berthelot C."/>
            <person name="Parey E."/>
            <person name="Roest Crollius H."/>
            <person name="Montfort J."/>
            <person name="Robinson-Rechavi M."/>
            <person name="Bucao C."/>
            <person name="Bouchez O."/>
            <person name="Gislard M."/>
            <person name="Lluch J."/>
            <person name="Milhes M."/>
            <person name="Lampietro C."/>
            <person name="Lopez Roques C."/>
            <person name="Donnadieu C."/>
            <person name="Braasch I."/>
            <person name="Desvignes T."/>
            <person name="Postlethwait J."/>
            <person name="Bobe J."/>
            <person name="Guiguen Y."/>
            <person name="Dirks R."/>
        </authorList>
    </citation>
    <scope>NUCLEOTIDE SEQUENCE</scope>
    <source>
        <strain evidence="48">Tag_6206</strain>
        <tissue evidence="48">Liver</tissue>
    </source>
</reference>
<comment type="caution">
    <text evidence="48">The sequence shown here is derived from an EMBL/GenBank/DDBJ whole genome shotgun (WGS) entry which is preliminary data.</text>
</comment>
<keyword evidence="21" id="KW-0753">Steroid metabolism</keyword>
<evidence type="ECO:0000256" key="27">
    <source>
        <dbReference type="ARBA" id="ARBA00050344"/>
    </source>
</evidence>
<keyword evidence="20" id="KW-1207">Sterol metabolism</keyword>
<evidence type="ECO:0000256" key="31">
    <source>
        <dbReference type="ARBA" id="ARBA00051188"/>
    </source>
</evidence>
<comment type="catalytic activity">
    <reaction evidence="29">
        <text>7-dehydrocholesterol + reduced [NADPH--hemoprotein reductase] + O2 = cholesta-5,7-dien-3beta,25-diol + oxidized [NADPH--hemoprotein reductase] + H2O + H(+)</text>
        <dbReference type="Rhea" id="RHEA:53240"/>
        <dbReference type="Rhea" id="RHEA-COMP:11964"/>
        <dbReference type="Rhea" id="RHEA-COMP:11965"/>
        <dbReference type="ChEBI" id="CHEBI:15377"/>
        <dbReference type="ChEBI" id="CHEBI:15378"/>
        <dbReference type="ChEBI" id="CHEBI:15379"/>
        <dbReference type="ChEBI" id="CHEBI:17759"/>
        <dbReference type="ChEBI" id="CHEBI:57618"/>
        <dbReference type="ChEBI" id="CHEBI:58210"/>
        <dbReference type="ChEBI" id="CHEBI:137057"/>
    </reaction>
    <physiologicalReaction direction="left-to-right" evidence="29">
        <dbReference type="Rhea" id="RHEA:53241"/>
    </physiologicalReaction>
</comment>
<comment type="catalytic activity">
    <reaction evidence="34">
        <text>7alpha-hydroxycholesterol + reduced [NADPH--hemoprotein reductase] + O2 = (24S)-7alpha-dihydroxycholesterol + oxidized [NADPH--hemoprotein reductase] + H2O + H(+)</text>
        <dbReference type="Rhea" id="RHEA:46380"/>
        <dbReference type="Rhea" id="RHEA-COMP:11964"/>
        <dbReference type="Rhea" id="RHEA-COMP:11965"/>
        <dbReference type="ChEBI" id="CHEBI:15377"/>
        <dbReference type="ChEBI" id="CHEBI:15378"/>
        <dbReference type="ChEBI" id="CHEBI:15379"/>
        <dbReference type="ChEBI" id="CHEBI:17500"/>
        <dbReference type="ChEBI" id="CHEBI:37640"/>
        <dbReference type="ChEBI" id="CHEBI:57618"/>
        <dbReference type="ChEBI" id="CHEBI:58210"/>
    </reaction>
    <physiologicalReaction direction="left-to-right" evidence="34">
        <dbReference type="Rhea" id="RHEA:46381"/>
    </physiologicalReaction>
</comment>
<comment type="catalytic activity">
    <reaction evidence="35">
        <text>cholestanol + reduced [NADPH--hemoprotein reductase] + O2 = (24S)-hydroxycholestanol + oxidized [NADPH--hemoprotein reductase] + H2O + H(+)</text>
        <dbReference type="Rhea" id="RHEA:53808"/>
        <dbReference type="Rhea" id="RHEA-COMP:11964"/>
        <dbReference type="Rhea" id="RHEA-COMP:11965"/>
        <dbReference type="ChEBI" id="CHEBI:15377"/>
        <dbReference type="ChEBI" id="CHEBI:15378"/>
        <dbReference type="ChEBI" id="CHEBI:15379"/>
        <dbReference type="ChEBI" id="CHEBI:57618"/>
        <dbReference type="ChEBI" id="CHEBI:58210"/>
        <dbReference type="ChEBI" id="CHEBI:86570"/>
        <dbReference type="ChEBI" id="CHEBI:137687"/>
    </reaction>
    <physiologicalReaction direction="left-to-right" evidence="35">
        <dbReference type="Rhea" id="RHEA:53809"/>
    </physiologicalReaction>
</comment>
<comment type="pathway">
    <text evidence="5">Lipid metabolism; C21-steroid hormone metabolism.</text>
</comment>
<evidence type="ECO:0000256" key="39">
    <source>
        <dbReference type="ARBA" id="ARBA00052870"/>
    </source>
</evidence>
<dbReference type="EMBL" id="JAFIRN010000006">
    <property type="protein sequence ID" value="KAG5847026.1"/>
    <property type="molecule type" value="Genomic_DNA"/>
</dbReference>
<evidence type="ECO:0000256" key="10">
    <source>
        <dbReference type="ARBA" id="ARBA00022723"/>
    </source>
</evidence>
<evidence type="ECO:0000256" key="9">
    <source>
        <dbReference type="ARBA" id="ARBA00022692"/>
    </source>
</evidence>
<name>A0A9D3MFB5_ANGAN</name>
<dbReference type="EC" id="1.14.14.25" evidence="41"/>
<evidence type="ECO:0000256" key="13">
    <source>
        <dbReference type="ARBA" id="ARBA00022989"/>
    </source>
</evidence>
<dbReference type="GO" id="GO:0005506">
    <property type="term" value="F:iron ion binding"/>
    <property type="evidence" value="ECO:0007669"/>
    <property type="project" value="InterPro"/>
</dbReference>
<dbReference type="Gene3D" id="1.10.630.10">
    <property type="entry name" value="Cytochrome P450"/>
    <property type="match status" value="1"/>
</dbReference>
<comment type="catalytic activity">
    <reaction evidence="28">
        <text>(24S)-hydroxycholesterol + reduced [NADPH--hemoprotein reductase] + O2 = 24S,25-dihydroxycholesterol + oxidized [NADPH--hemoprotein reductase] + H2O + H(+)</text>
        <dbReference type="Rhea" id="RHEA:46384"/>
        <dbReference type="Rhea" id="RHEA-COMP:11964"/>
        <dbReference type="Rhea" id="RHEA-COMP:11965"/>
        <dbReference type="ChEBI" id="CHEBI:15377"/>
        <dbReference type="ChEBI" id="CHEBI:15378"/>
        <dbReference type="ChEBI" id="CHEBI:15379"/>
        <dbReference type="ChEBI" id="CHEBI:34310"/>
        <dbReference type="ChEBI" id="CHEBI:57618"/>
        <dbReference type="ChEBI" id="CHEBI:58210"/>
        <dbReference type="ChEBI" id="CHEBI:86074"/>
    </reaction>
    <physiologicalReaction direction="left-to-right" evidence="28">
        <dbReference type="Rhea" id="RHEA:46385"/>
    </physiologicalReaction>
</comment>
<dbReference type="InterPro" id="IPR002401">
    <property type="entry name" value="Cyt_P450_E_grp-I"/>
</dbReference>
<comment type="catalytic activity">
    <reaction evidence="32">
        <text>testosterone + reduced [NADPH--hemoprotein reductase] + O2 = 6beta,17beta-dihydroxyandrost-4-en-3-one + oxidized [NADPH--hemoprotein reductase] + H2O + H(+)</text>
        <dbReference type="Rhea" id="RHEA:46296"/>
        <dbReference type="Rhea" id="RHEA-COMP:11964"/>
        <dbReference type="Rhea" id="RHEA-COMP:11965"/>
        <dbReference type="ChEBI" id="CHEBI:15377"/>
        <dbReference type="ChEBI" id="CHEBI:15378"/>
        <dbReference type="ChEBI" id="CHEBI:15379"/>
        <dbReference type="ChEBI" id="CHEBI:17347"/>
        <dbReference type="ChEBI" id="CHEBI:34477"/>
        <dbReference type="ChEBI" id="CHEBI:57618"/>
        <dbReference type="ChEBI" id="CHEBI:58210"/>
    </reaction>
    <physiologicalReaction direction="left-to-right" evidence="32">
        <dbReference type="Rhea" id="RHEA:46297"/>
    </physiologicalReaction>
</comment>
<evidence type="ECO:0000256" key="37">
    <source>
        <dbReference type="ARBA" id="ARBA00051817"/>
    </source>
</evidence>
<evidence type="ECO:0000256" key="12">
    <source>
        <dbReference type="ARBA" id="ARBA00022848"/>
    </source>
</evidence>
<evidence type="ECO:0000256" key="17">
    <source>
        <dbReference type="ARBA" id="ARBA00023033"/>
    </source>
</evidence>
<keyword evidence="9 47" id="KW-0812">Transmembrane</keyword>
<evidence type="ECO:0000256" key="18">
    <source>
        <dbReference type="ARBA" id="ARBA00023098"/>
    </source>
</evidence>
<organism evidence="48 49">
    <name type="scientific">Anguilla anguilla</name>
    <name type="common">European freshwater eel</name>
    <name type="synonym">Muraena anguilla</name>
    <dbReference type="NCBI Taxonomy" id="7936"/>
    <lineage>
        <taxon>Eukaryota</taxon>
        <taxon>Metazoa</taxon>
        <taxon>Chordata</taxon>
        <taxon>Craniata</taxon>
        <taxon>Vertebrata</taxon>
        <taxon>Euteleostomi</taxon>
        <taxon>Actinopterygii</taxon>
        <taxon>Neopterygii</taxon>
        <taxon>Teleostei</taxon>
        <taxon>Anguilliformes</taxon>
        <taxon>Anguillidae</taxon>
        <taxon>Anguilla</taxon>
    </lineage>
</organism>
<evidence type="ECO:0000256" key="40">
    <source>
        <dbReference type="ARBA" id="ARBA00054645"/>
    </source>
</evidence>
<keyword evidence="12" id="KW-0492">Microsome</keyword>
<evidence type="ECO:0000256" key="23">
    <source>
        <dbReference type="ARBA" id="ARBA00034106"/>
    </source>
</evidence>
<dbReference type="InterPro" id="IPR039983">
    <property type="entry name" value="CYP46A1"/>
</dbReference>
<proteinExistence type="inferred from homology"/>